<sequence length="82" mass="9345">MDGRSLYYEMFWPFYYSFHVPLSSPTPAGGAGAELIGVDPQHDFYHYIKVNVTPTNVDYELVKLSTPRNGLNGTLKNDQLWC</sequence>
<organism evidence="1 2">
    <name type="scientific">Dictyoglomus thermophilum (strain ATCC 35947 / DSM 3960 / H-6-12)</name>
    <dbReference type="NCBI Taxonomy" id="309799"/>
    <lineage>
        <taxon>Bacteria</taxon>
        <taxon>Pseudomonadati</taxon>
        <taxon>Dictyoglomota</taxon>
        <taxon>Dictyoglomia</taxon>
        <taxon>Dictyoglomales</taxon>
        <taxon>Dictyoglomaceae</taxon>
        <taxon>Dictyoglomus</taxon>
    </lineage>
</organism>
<accession>B5YBV8</accession>
<name>B5YBV8_DICT6</name>
<dbReference type="RefSeq" id="WP_012548658.1">
    <property type="nucleotide sequence ID" value="NC_011297.1"/>
</dbReference>
<dbReference type="PaxDb" id="309799-DICTH_1918"/>
<protein>
    <submittedName>
        <fullName evidence="1">Uncharacterized protein</fullName>
    </submittedName>
</protein>
<dbReference type="Proteomes" id="UP000001733">
    <property type="component" value="Chromosome"/>
</dbReference>
<dbReference type="EMBL" id="CP001146">
    <property type="protein sequence ID" value="ACI20026.1"/>
    <property type="molecule type" value="Genomic_DNA"/>
</dbReference>
<keyword evidence="2" id="KW-1185">Reference proteome</keyword>
<gene>
    <name evidence="1" type="ordered locus">DICTH_1918</name>
</gene>
<proteinExistence type="predicted"/>
<reference evidence="1 2" key="1">
    <citation type="journal article" date="2014" name="Genome Announc.">
        <title>Complete Genome Sequence of the Extreme Thermophile Dictyoglomus thermophilum H-6-12.</title>
        <authorList>
            <person name="Coil D.A."/>
            <person name="Badger J.H."/>
            <person name="Forberger H.C."/>
            <person name="Riggs F."/>
            <person name="Madupu R."/>
            <person name="Fedorova N."/>
            <person name="Ward N."/>
            <person name="Robb F.T."/>
            <person name="Eisen J.A."/>
        </authorList>
    </citation>
    <scope>NUCLEOTIDE SEQUENCE [LARGE SCALE GENOMIC DNA]</scope>
    <source>
        <strain evidence="2">ATCC 35947 / DSM 3960 / H-6-12</strain>
    </source>
</reference>
<evidence type="ECO:0000313" key="2">
    <source>
        <dbReference type="Proteomes" id="UP000001733"/>
    </source>
</evidence>
<dbReference type="KEGG" id="dth:DICTH_1918"/>
<dbReference type="OrthoDB" id="9809781at2"/>
<evidence type="ECO:0000313" key="1">
    <source>
        <dbReference type="EMBL" id="ACI20026.1"/>
    </source>
</evidence>
<dbReference type="HOGENOM" id="CLU_2552833_0_0_0"/>
<dbReference type="AlphaFoldDB" id="B5YBV8"/>